<proteinExistence type="predicted"/>
<protein>
    <recommendedName>
        <fullName evidence="7">Galactose-1-phosphate uridyl transferase N-terminal domain-containing protein</fullName>
    </recommendedName>
</protein>
<reference evidence="8 9" key="1">
    <citation type="submission" date="2019-03" db="EMBL/GenBank/DDBJ databases">
        <title>Lake Tanganyika Metagenome-Assembled Genomes (MAGs).</title>
        <authorList>
            <person name="Tran P."/>
        </authorList>
    </citation>
    <scope>NUCLEOTIDE SEQUENCE [LARGE SCALE GENOMIC DNA]</scope>
    <source>
        <strain evidence="8">K_DeepCast_65m_m2_236</strain>
    </source>
</reference>
<feature type="binding site" evidence="5">
    <location>
        <position position="163"/>
    </location>
    <ligand>
        <name>Zn(2+)</name>
        <dbReference type="ChEBI" id="CHEBI:29105"/>
    </ligand>
</feature>
<feature type="binding site" evidence="5">
    <location>
        <position position="46"/>
    </location>
    <ligand>
        <name>Zn(2+)</name>
        <dbReference type="ChEBI" id="CHEBI:29105"/>
    </ligand>
</feature>
<dbReference type="Proteomes" id="UP000703893">
    <property type="component" value="Unassembled WGS sequence"/>
</dbReference>
<dbReference type="GO" id="GO:0008270">
    <property type="term" value="F:zinc ion binding"/>
    <property type="evidence" value="ECO:0007669"/>
    <property type="project" value="InterPro"/>
</dbReference>
<evidence type="ECO:0000313" key="9">
    <source>
        <dbReference type="Proteomes" id="UP000703893"/>
    </source>
</evidence>
<comment type="cofactor">
    <cofactor evidence="6">
        <name>Fe cation</name>
        <dbReference type="ChEBI" id="CHEBI:24875"/>
    </cofactor>
    <text evidence="6">Binds 1 Fe cation per subunit.</text>
</comment>
<keyword evidence="1" id="KW-0808">Transferase</keyword>
<feature type="binding site" evidence="6">
    <location>
        <position position="271"/>
    </location>
    <ligand>
        <name>Fe cation</name>
        <dbReference type="ChEBI" id="CHEBI:24875"/>
    </ligand>
</feature>
<feature type="binding site" evidence="6">
    <location>
        <position position="181"/>
    </location>
    <ligand>
        <name>Fe cation</name>
        <dbReference type="ChEBI" id="CHEBI:24875"/>
    </ligand>
</feature>
<dbReference type="InterPro" id="IPR005849">
    <property type="entry name" value="GalP_Utransf_N"/>
</dbReference>
<keyword evidence="6" id="KW-0408">Iron</keyword>
<dbReference type="PANTHER" id="PTHR42763:SF2">
    <property type="entry name" value="ADP-GLUCOSE PHOSPHORYLASE"/>
    <property type="match status" value="1"/>
</dbReference>
<feature type="binding site" evidence="6">
    <location>
        <position position="284"/>
    </location>
    <ligand>
        <name>Fe cation</name>
        <dbReference type="ChEBI" id="CHEBI:24875"/>
    </ligand>
</feature>
<gene>
    <name evidence="8" type="ORF">FJZ00_11570</name>
</gene>
<keyword evidence="2" id="KW-0548">Nucleotidyltransferase</keyword>
<evidence type="ECO:0000256" key="1">
    <source>
        <dbReference type="ARBA" id="ARBA00022679"/>
    </source>
</evidence>
<dbReference type="GO" id="GO:0006012">
    <property type="term" value="P:galactose metabolic process"/>
    <property type="evidence" value="ECO:0007669"/>
    <property type="project" value="InterPro"/>
</dbReference>
<keyword evidence="5" id="KW-0479">Metal-binding</keyword>
<sequence>MPAMSELRQDPLSGRWFVLAAERARRPEPFHRPARQWPASGDCPFCPGNEAMTTNEVLRYEDDAGNWQVRIVPNKYADMADPTGDTAEYGEPLCWRKPSAGFADVLIESRQHDVTFANHPPGQTTRIVQAIQERYQALRDIPGLAVIMPFRNYLQESGASLGHPHGQILASSHLPPVLELEAARFAAHGTCLGCDMADAEGDGPRVISEVGDYLILAPYASRSAFEILILPRRCAPDLTGIDPEPFAAALQDAYARLNRVLADPPTNMWIHGRPLNARTPFHWHAHLMPRLTVEGAWELGSGLAVNVVAPEQAAGALQAG</sequence>
<accession>A0A937X7K6</accession>
<name>A0A937X7K6_9BACT</name>
<dbReference type="Gene3D" id="3.30.428.10">
    <property type="entry name" value="HIT-like"/>
    <property type="match status" value="2"/>
</dbReference>
<feature type="active site" description="Tele-UMP-histidine intermediate" evidence="4">
    <location>
        <position position="165"/>
    </location>
</feature>
<evidence type="ECO:0000256" key="4">
    <source>
        <dbReference type="PIRSR" id="PIRSR000808-1"/>
    </source>
</evidence>
<organism evidence="8 9">
    <name type="scientific">Candidatus Tanganyikabacteria bacterium</name>
    <dbReference type="NCBI Taxonomy" id="2961651"/>
    <lineage>
        <taxon>Bacteria</taxon>
        <taxon>Bacillati</taxon>
        <taxon>Candidatus Sericytochromatia</taxon>
        <taxon>Candidatus Tanganyikabacteria</taxon>
    </lineage>
</organism>
<dbReference type="SUPFAM" id="SSF54197">
    <property type="entry name" value="HIT-like"/>
    <property type="match status" value="2"/>
</dbReference>
<evidence type="ECO:0000259" key="7">
    <source>
        <dbReference type="Pfam" id="PF01087"/>
    </source>
</evidence>
<dbReference type="Pfam" id="PF01087">
    <property type="entry name" value="GalP_UDP_transf"/>
    <property type="match status" value="1"/>
</dbReference>
<keyword evidence="5" id="KW-0862">Zinc</keyword>
<dbReference type="EMBL" id="VGJX01000720">
    <property type="protein sequence ID" value="MBM3275785.1"/>
    <property type="molecule type" value="Genomic_DNA"/>
</dbReference>
<comment type="caution">
    <text evidence="8">The sequence shown here is derived from an EMBL/GenBank/DDBJ whole genome shotgun (WGS) entry which is preliminary data.</text>
</comment>
<evidence type="ECO:0000256" key="6">
    <source>
        <dbReference type="PIRSR" id="PIRSR000808-4"/>
    </source>
</evidence>
<comment type="cofactor">
    <cofactor evidence="5">
        <name>Zn(2+)</name>
        <dbReference type="ChEBI" id="CHEBI:29105"/>
    </cofactor>
    <text evidence="5">Binds 1 zinc ion per subunit.</text>
</comment>
<dbReference type="GO" id="GO:0008108">
    <property type="term" value="F:UDP-glucose:hexose-1-phosphate uridylyltransferase activity"/>
    <property type="evidence" value="ECO:0007669"/>
    <property type="project" value="InterPro"/>
</dbReference>
<dbReference type="InterPro" id="IPR053177">
    <property type="entry name" value="ADP-glucose_phosphorylase"/>
</dbReference>
<evidence type="ECO:0000256" key="5">
    <source>
        <dbReference type="PIRSR" id="PIRSR000808-3"/>
    </source>
</evidence>
<dbReference type="InterPro" id="IPR036265">
    <property type="entry name" value="HIT-like_sf"/>
</dbReference>
<dbReference type="PANTHER" id="PTHR42763">
    <property type="entry name" value="ADP-GLUCOSE PHOSPHORYLASE"/>
    <property type="match status" value="1"/>
</dbReference>
<feature type="binding site" evidence="5">
    <location>
        <position position="43"/>
    </location>
    <ligand>
        <name>Zn(2+)</name>
        <dbReference type="ChEBI" id="CHEBI:29105"/>
    </ligand>
</feature>
<evidence type="ECO:0000256" key="2">
    <source>
        <dbReference type="ARBA" id="ARBA00022695"/>
    </source>
</evidence>
<dbReference type="AlphaFoldDB" id="A0A937X7K6"/>
<feature type="binding site" evidence="5">
    <location>
        <position position="112"/>
    </location>
    <ligand>
        <name>Zn(2+)</name>
        <dbReference type="ChEBI" id="CHEBI:29105"/>
    </ligand>
</feature>
<evidence type="ECO:0000256" key="3">
    <source>
        <dbReference type="ARBA" id="ARBA00023277"/>
    </source>
</evidence>
<dbReference type="InterPro" id="IPR001937">
    <property type="entry name" value="GalP_UDPtransf1"/>
</dbReference>
<feature type="domain" description="Galactose-1-phosphate uridyl transferase N-terminal" evidence="7">
    <location>
        <begin position="5"/>
        <end position="175"/>
    </location>
</feature>
<feature type="binding site" evidence="6">
    <location>
        <position position="286"/>
    </location>
    <ligand>
        <name>Fe cation</name>
        <dbReference type="ChEBI" id="CHEBI:24875"/>
    </ligand>
</feature>
<evidence type="ECO:0000313" key="8">
    <source>
        <dbReference type="EMBL" id="MBM3275785.1"/>
    </source>
</evidence>
<dbReference type="PIRSF" id="PIRSF000808">
    <property type="entry name" value="GalT"/>
    <property type="match status" value="1"/>
</dbReference>
<keyword evidence="3" id="KW-0119">Carbohydrate metabolism</keyword>